<dbReference type="PANTHER" id="PTHR42686">
    <property type="entry name" value="GH17980P-RELATED"/>
    <property type="match status" value="1"/>
</dbReference>
<dbReference type="CDD" id="cd19152">
    <property type="entry name" value="AKR_AKR15A"/>
    <property type="match status" value="1"/>
</dbReference>
<evidence type="ECO:0000259" key="1">
    <source>
        <dbReference type="Pfam" id="PF00248"/>
    </source>
</evidence>
<sequence length="338" mass="37419">MIDPSKVIGIGKTGASVTQLGLGGAPLAGMELPNRIYGGTPFKQAIDLIRTAYDAGIRYFDTAPLYGCGRSENRYGVALKDHPFETYTLSTKVGRLLIPENPKNTELLVDDGIPRYKNIPDYSRDGIRQSLEESLDRLGYDKVDILYVHDHDFTGQLPESTFTEALTATSELQSEGIVKAIGMGMNEIEITGRMIERFDLNIVLLASRYTLLDQSALLNFLPLCIERGVQLAIGAPFNSGILSQNISETSTFDYKKAPPAILEKARNIKRVCDRYSVDLRAAALQFPFAHPSVATIVPGAKNVEEVFQNIQLLQHDIPFDFWSDLKKEHLLPCEAPTP</sequence>
<dbReference type="GO" id="GO:0050235">
    <property type="term" value="F:pyridoxal 4-dehydrogenase activity"/>
    <property type="evidence" value="ECO:0007669"/>
    <property type="project" value="UniProtKB-EC"/>
</dbReference>
<protein>
    <submittedName>
        <fullName evidence="2">Pyridoxal 4-dehydrogenase</fullName>
        <ecNumber evidence="2">1.1.1.107</ecNumber>
    </submittedName>
</protein>
<dbReference type="Gene3D" id="3.20.20.100">
    <property type="entry name" value="NADP-dependent oxidoreductase domain"/>
    <property type="match status" value="1"/>
</dbReference>
<evidence type="ECO:0000313" key="3">
    <source>
        <dbReference type="Proteomes" id="UP000247465"/>
    </source>
</evidence>
<dbReference type="EMBL" id="CP029803">
    <property type="protein sequence ID" value="AWT60429.1"/>
    <property type="molecule type" value="Genomic_DNA"/>
</dbReference>
<dbReference type="SUPFAM" id="SSF51430">
    <property type="entry name" value="NAD(P)-linked oxidoreductase"/>
    <property type="match status" value="1"/>
</dbReference>
<accession>A0A2Z4ADQ9</accession>
<dbReference type="GO" id="GO:0005829">
    <property type="term" value="C:cytosol"/>
    <property type="evidence" value="ECO:0007669"/>
    <property type="project" value="TreeGrafter"/>
</dbReference>
<keyword evidence="2" id="KW-0560">Oxidoreductase</keyword>
<feature type="domain" description="NADP-dependent oxidoreductase" evidence="1">
    <location>
        <begin position="20"/>
        <end position="326"/>
    </location>
</feature>
<gene>
    <name evidence="2" type="primary">pld1_3</name>
    <name evidence="2" type="ORF">DF168_01638</name>
</gene>
<dbReference type="PANTHER" id="PTHR42686:SF1">
    <property type="entry name" value="GH17980P-RELATED"/>
    <property type="match status" value="1"/>
</dbReference>
<dbReference type="Proteomes" id="UP000247465">
    <property type="component" value="Chromosome"/>
</dbReference>
<proteinExistence type="predicted"/>
<dbReference type="Pfam" id="PF00248">
    <property type="entry name" value="Aldo_ket_red"/>
    <property type="match status" value="1"/>
</dbReference>
<dbReference type="InterPro" id="IPR020471">
    <property type="entry name" value="AKR"/>
</dbReference>
<dbReference type="InterPro" id="IPR023210">
    <property type="entry name" value="NADP_OxRdtase_dom"/>
</dbReference>
<reference evidence="2 3" key="1">
    <citation type="submission" date="2018-06" db="EMBL/GenBank/DDBJ databases">
        <title>Draft Genome Sequence of a Novel Marine Bacterium Related to the Verrucomicrobia.</title>
        <authorList>
            <person name="Vosseberg J."/>
            <person name="Martijn J."/>
            <person name="Ettema T.J.G."/>
        </authorList>
    </citation>
    <scope>NUCLEOTIDE SEQUENCE [LARGE SCALE GENOMIC DNA]</scope>
    <source>
        <strain evidence="2">TARA_B100001123</strain>
    </source>
</reference>
<evidence type="ECO:0000313" key="2">
    <source>
        <dbReference type="EMBL" id="AWT60429.1"/>
    </source>
</evidence>
<dbReference type="EC" id="1.1.1.107" evidence="2"/>
<dbReference type="AlphaFoldDB" id="A0A2Z4ADQ9"/>
<dbReference type="InterPro" id="IPR036812">
    <property type="entry name" value="NAD(P)_OxRdtase_dom_sf"/>
</dbReference>
<name>A0A2Z4ADQ9_9BACT</name>
<organism evidence="2 3">
    <name type="scientific">Candidatus Moanibacter tarae</name>
    <dbReference type="NCBI Taxonomy" id="2200854"/>
    <lineage>
        <taxon>Bacteria</taxon>
        <taxon>Pseudomonadati</taxon>
        <taxon>Verrucomicrobiota</taxon>
        <taxon>Opitutia</taxon>
        <taxon>Puniceicoccales</taxon>
        <taxon>Puniceicoccales incertae sedis</taxon>
        <taxon>Candidatus Moanibacter</taxon>
    </lineage>
</organism>
<dbReference type="KEGG" id="mtar:DF168_01638"/>